<proteinExistence type="predicted"/>
<keyword evidence="2" id="KW-1185">Reference proteome</keyword>
<evidence type="ECO:0000313" key="1">
    <source>
        <dbReference type="EMBL" id="THD17954.1"/>
    </source>
</evidence>
<feature type="non-terminal residue" evidence="1">
    <location>
        <position position="95"/>
    </location>
</feature>
<organism evidence="1 2">
    <name type="scientific">Fasciola hepatica</name>
    <name type="common">Liver fluke</name>
    <dbReference type="NCBI Taxonomy" id="6192"/>
    <lineage>
        <taxon>Eukaryota</taxon>
        <taxon>Metazoa</taxon>
        <taxon>Spiralia</taxon>
        <taxon>Lophotrochozoa</taxon>
        <taxon>Platyhelminthes</taxon>
        <taxon>Trematoda</taxon>
        <taxon>Digenea</taxon>
        <taxon>Plagiorchiida</taxon>
        <taxon>Echinostomata</taxon>
        <taxon>Echinostomatoidea</taxon>
        <taxon>Fasciolidae</taxon>
        <taxon>Fasciola</taxon>
    </lineage>
</organism>
<protein>
    <submittedName>
        <fullName evidence="1">Uncharacterized protein</fullName>
    </submittedName>
</protein>
<comment type="caution">
    <text evidence="1">The sequence shown here is derived from an EMBL/GenBank/DDBJ whole genome shotgun (WGS) entry which is preliminary data.</text>
</comment>
<evidence type="ECO:0000313" key="2">
    <source>
        <dbReference type="Proteomes" id="UP000230066"/>
    </source>
</evidence>
<gene>
    <name evidence="1" type="ORF">D915_011213</name>
</gene>
<name>A0A4E0QTS4_FASHE</name>
<sequence length="95" mass="10602">MFSAESVRGLVADVPSRVEPLIREALDHFWKARCNASEGTRESAITAAVATPPARFAFDVFEEADLNPDVLSLPNLRFISRRLLFDLVSELIQEV</sequence>
<dbReference type="AlphaFoldDB" id="A0A4E0QTS4"/>
<accession>A0A4E0QTS4</accession>
<reference evidence="1" key="1">
    <citation type="submission" date="2019-03" db="EMBL/GenBank/DDBJ databases">
        <title>Improved annotation for the trematode Fasciola hepatica.</title>
        <authorList>
            <person name="Choi Y.-J."/>
            <person name="Martin J."/>
            <person name="Mitreva M."/>
        </authorList>
    </citation>
    <scope>NUCLEOTIDE SEQUENCE [LARGE SCALE GENOMIC DNA]</scope>
</reference>
<dbReference type="Proteomes" id="UP000230066">
    <property type="component" value="Unassembled WGS sequence"/>
</dbReference>
<dbReference type="EMBL" id="JXXN02020443">
    <property type="protein sequence ID" value="THD17954.1"/>
    <property type="molecule type" value="Genomic_DNA"/>
</dbReference>